<keyword evidence="3" id="KW-1185">Reference proteome</keyword>
<dbReference type="OrthoDB" id="419711at2759"/>
<feature type="transmembrane region" description="Helical" evidence="1">
    <location>
        <begin position="259"/>
        <end position="284"/>
    </location>
</feature>
<evidence type="ECO:0000256" key="1">
    <source>
        <dbReference type="SAM" id="Phobius"/>
    </source>
</evidence>
<reference evidence="3" key="1">
    <citation type="journal article" date="2018" name="Gigascience">
        <title>Genome assembly of the Pink Ipe (Handroanthus impetiginosus, Bignoniaceae), a highly valued, ecologically keystone Neotropical timber forest tree.</title>
        <authorList>
            <person name="Silva-Junior O.B."/>
            <person name="Grattapaglia D."/>
            <person name="Novaes E."/>
            <person name="Collevatti R.G."/>
        </authorList>
    </citation>
    <scope>NUCLEOTIDE SEQUENCE [LARGE SCALE GENOMIC DNA]</scope>
    <source>
        <strain evidence="3">cv. UFG-1</strain>
    </source>
</reference>
<comment type="caution">
    <text evidence="2">The sequence shown here is derived from an EMBL/GenBank/DDBJ whole genome shotgun (WGS) entry which is preliminary data.</text>
</comment>
<dbReference type="AlphaFoldDB" id="A0A2G9HWD7"/>
<dbReference type="PANTHER" id="PTHR12242:SF29">
    <property type="entry name" value="TRANSMEMBRANE PROTEIN"/>
    <property type="match status" value="1"/>
</dbReference>
<organism evidence="2 3">
    <name type="scientific">Handroanthus impetiginosus</name>
    <dbReference type="NCBI Taxonomy" id="429701"/>
    <lineage>
        <taxon>Eukaryota</taxon>
        <taxon>Viridiplantae</taxon>
        <taxon>Streptophyta</taxon>
        <taxon>Embryophyta</taxon>
        <taxon>Tracheophyta</taxon>
        <taxon>Spermatophyta</taxon>
        <taxon>Magnoliopsida</taxon>
        <taxon>eudicotyledons</taxon>
        <taxon>Gunneridae</taxon>
        <taxon>Pentapetalae</taxon>
        <taxon>asterids</taxon>
        <taxon>lamiids</taxon>
        <taxon>Lamiales</taxon>
        <taxon>Bignoniaceae</taxon>
        <taxon>Crescentiina</taxon>
        <taxon>Tabebuia alliance</taxon>
        <taxon>Handroanthus</taxon>
    </lineage>
</organism>
<dbReference type="EMBL" id="NKXS01000873">
    <property type="protein sequence ID" value="PIN21837.1"/>
    <property type="molecule type" value="Genomic_DNA"/>
</dbReference>
<keyword evidence="1" id="KW-0812">Transmembrane</keyword>
<sequence>MQLMLSGDPTTLSYWLNWRVFLCALWVLTSLVIASYLIWKYERSDSLESDEGSTQQEHPRILKYDKCWKPCLKEVHPIFLMFFRIIAFCLLLVALSFDVAVHGAELFYYYTQWTFTLVTIYFGLGSLLSIHGCVHHLQMNSRIKCHLSEDTEQGLRVPLAREVNGNGAKLLERLDQPGKSHALLSSGFWDYLFQILYQMTAGAVTLTDLVYWCFIFPFVTLRDYEMGFLTVTSHSLNAILLLGETALNSLEFPWFRISYFILWTSIYVIFQWIVHASVSIWWPYPFLELSADLAPLWYLVVALMHLPCYSIYLLIVKVKHMLLSRWFPRSYQCSS</sequence>
<dbReference type="PANTHER" id="PTHR12242">
    <property type="entry name" value="OS02G0130600 PROTEIN-RELATED"/>
    <property type="match status" value="1"/>
</dbReference>
<gene>
    <name evidence="2" type="ORF">CDL12_05470</name>
</gene>
<dbReference type="GO" id="GO:0016020">
    <property type="term" value="C:membrane"/>
    <property type="evidence" value="ECO:0007669"/>
    <property type="project" value="TreeGrafter"/>
</dbReference>
<evidence type="ECO:0000313" key="2">
    <source>
        <dbReference type="EMBL" id="PIN21837.1"/>
    </source>
</evidence>
<keyword evidence="1" id="KW-0472">Membrane</keyword>
<evidence type="ECO:0000313" key="3">
    <source>
        <dbReference type="Proteomes" id="UP000231279"/>
    </source>
</evidence>
<feature type="transmembrane region" description="Helical" evidence="1">
    <location>
        <begin position="78"/>
        <end position="101"/>
    </location>
</feature>
<dbReference type="Proteomes" id="UP000231279">
    <property type="component" value="Unassembled WGS sequence"/>
</dbReference>
<proteinExistence type="predicted"/>
<name>A0A2G9HWD7_9LAMI</name>
<feature type="transmembrane region" description="Helical" evidence="1">
    <location>
        <begin position="16"/>
        <end position="39"/>
    </location>
</feature>
<feature type="transmembrane region" description="Helical" evidence="1">
    <location>
        <begin position="296"/>
        <end position="315"/>
    </location>
</feature>
<accession>A0A2G9HWD7</accession>
<protein>
    <submittedName>
        <fullName evidence="2">Uncharacterized protein</fullName>
    </submittedName>
</protein>
<keyword evidence="1" id="KW-1133">Transmembrane helix</keyword>
<feature type="transmembrane region" description="Helical" evidence="1">
    <location>
        <begin position="113"/>
        <end position="134"/>
    </location>
</feature>